<dbReference type="Proteomes" id="UP001177023">
    <property type="component" value="Unassembled WGS sequence"/>
</dbReference>
<dbReference type="PROSITE" id="PS50056">
    <property type="entry name" value="TYR_PHOSPHATASE_2"/>
    <property type="match status" value="1"/>
</dbReference>
<dbReference type="AlphaFoldDB" id="A0AA36DHN2"/>
<comment type="caution">
    <text evidence="4">The sequence shown here is derived from an EMBL/GenBank/DDBJ whole genome shotgun (WGS) entry which is preliminary data.</text>
</comment>
<evidence type="ECO:0000313" key="5">
    <source>
        <dbReference type="Proteomes" id="UP001177023"/>
    </source>
</evidence>
<evidence type="ECO:0000259" key="2">
    <source>
        <dbReference type="PROSITE" id="PS50056"/>
    </source>
</evidence>
<dbReference type="SMART" id="SM00404">
    <property type="entry name" value="PTPc_motif"/>
    <property type="match status" value="1"/>
</dbReference>
<dbReference type="PROSITE" id="PS50106">
    <property type="entry name" value="PDZ"/>
    <property type="match status" value="1"/>
</dbReference>
<organism evidence="4 5">
    <name type="scientific">Mesorhabditis spiculigera</name>
    <dbReference type="NCBI Taxonomy" id="96644"/>
    <lineage>
        <taxon>Eukaryota</taxon>
        <taxon>Metazoa</taxon>
        <taxon>Ecdysozoa</taxon>
        <taxon>Nematoda</taxon>
        <taxon>Chromadorea</taxon>
        <taxon>Rhabditida</taxon>
        <taxon>Rhabditina</taxon>
        <taxon>Rhabditomorpha</taxon>
        <taxon>Rhabditoidea</taxon>
        <taxon>Rhabditidae</taxon>
        <taxon>Mesorhabditinae</taxon>
        <taxon>Mesorhabditis</taxon>
    </lineage>
</organism>
<dbReference type="Pfam" id="PF00102">
    <property type="entry name" value="Y_phosphatase"/>
    <property type="match status" value="1"/>
</dbReference>
<feature type="domain" description="Tyrosine-protein phosphatase" evidence="1">
    <location>
        <begin position="398"/>
        <end position="630"/>
    </location>
</feature>
<dbReference type="InterPro" id="IPR003595">
    <property type="entry name" value="Tyr_Pase_cat"/>
</dbReference>
<feature type="non-terminal residue" evidence="4">
    <location>
        <position position="661"/>
    </location>
</feature>
<dbReference type="PROSITE" id="PS50055">
    <property type="entry name" value="TYR_PHOSPHATASE_PTP"/>
    <property type="match status" value="1"/>
</dbReference>
<accession>A0AA36DHN2</accession>
<dbReference type="InterPro" id="IPR000387">
    <property type="entry name" value="Tyr_Pase_dom"/>
</dbReference>
<dbReference type="InterPro" id="IPR000242">
    <property type="entry name" value="PTP_cat"/>
</dbReference>
<dbReference type="EMBL" id="CATQJA010002709">
    <property type="protein sequence ID" value="CAJ0586721.1"/>
    <property type="molecule type" value="Genomic_DNA"/>
</dbReference>
<dbReference type="SUPFAM" id="SSF52799">
    <property type="entry name" value="(Phosphotyrosine protein) phosphatases II"/>
    <property type="match status" value="1"/>
</dbReference>
<dbReference type="InterPro" id="IPR036034">
    <property type="entry name" value="PDZ_sf"/>
</dbReference>
<keyword evidence="5" id="KW-1185">Reference proteome</keyword>
<evidence type="ECO:0000259" key="1">
    <source>
        <dbReference type="PROSITE" id="PS50055"/>
    </source>
</evidence>
<dbReference type="InterPro" id="IPR016130">
    <property type="entry name" value="Tyr_Pase_AS"/>
</dbReference>
<reference evidence="4" key="1">
    <citation type="submission" date="2023-06" db="EMBL/GenBank/DDBJ databases">
        <authorList>
            <person name="Delattre M."/>
        </authorList>
    </citation>
    <scope>NUCLEOTIDE SEQUENCE</scope>
    <source>
        <strain evidence="4">AF72</strain>
    </source>
</reference>
<dbReference type="InterPro" id="IPR052782">
    <property type="entry name" value="Oocyte-zygote_transition_reg"/>
</dbReference>
<dbReference type="PRINTS" id="PR00700">
    <property type="entry name" value="PRTYPHPHTASE"/>
</dbReference>
<dbReference type="InterPro" id="IPR001478">
    <property type="entry name" value="PDZ"/>
</dbReference>
<protein>
    <submittedName>
        <fullName evidence="4">Uncharacterized protein</fullName>
    </submittedName>
</protein>
<dbReference type="Gene3D" id="3.90.190.10">
    <property type="entry name" value="Protein tyrosine phosphatase superfamily"/>
    <property type="match status" value="1"/>
</dbReference>
<dbReference type="PANTHER" id="PTHR46163:SF5">
    <property type="entry name" value="TYROSINE-PROTEIN PHOSPHATASE"/>
    <property type="match status" value="1"/>
</dbReference>
<feature type="domain" description="Tyrosine specific protein phosphatases" evidence="2">
    <location>
        <begin position="551"/>
        <end position="621"/>
    </location>
</feature>
<dbReference type="SMART" id="SM00194">
    <property type="entry name" value="PTPc"/>
    <property type="match status" value="1"/>
</dbReference>
<gene>
    <name evidence="4" type="ORF">MSPICULIGERA_LOCUS24709</name>
</gene>
<dbReference type="InterPro" id="IPR029021">
    <property type="entry name" value="Prot-tyrosine_phosphatase-like"/>
</dbReference>
<evidence type="ECO:0000259" key="3">
    <source>
        <dbReference type="PROSITE" id="PS50106"/>
    </source>
</evidence>
<dbReference type="GO" id="GO:0004725">
    <property type="term" value="F:protein tyrosine phosphatase activity"/>
    <property type="evidence" value="ECO:0007669"/>
    <property type="project" value="InterPro"/>
</dbReference>
<dbReference type="PROSITE" id="PS00383">
    <property type="entry name" value="TYR_PHOSPHATASE_1"/>
    <property type="match status" value="1"/>
</dbReference>
<sequence>MIKFRTVIVDCTRRELGVSLASRLILSVIPDTAADSRLLAGDVLLKVGGSIMPNNHRQAVKIIRDKTAKGDRTRELVRGVPLRCVSMALRWATDGPAEPRHAPIGQTQAEVLQQSRAAICLMVGDRILECDGEMIEDAKICDDKIRLGFDQKGYAKLTIEVFKEDAARRAHRKDVMEFMKHEKREAMRAAKIPTAADADSMKKTEFEVVQGSRPALTGIHQTPRQKRVFWDHPTNRTILQNQCQLHQEPIQSPDLHSQLFPDREYTQIEDKNILKAGDYLLANVRLYGSHYLWKECHVLSRNRKGWKLGFPDRRNALDEKWEPLAADGAGTLQNACKCPLFILLPAKQASNSQDKVRTWCRTTVTLGVDAIRRQYNEEVRRYITAGMSSSECAKHPTKNRYKDVPCQDQHRVRLAEPAPCSYIHANYVEGSAANNRRYICTQGPLDITSADFWHMVIQEKTDIIVMLTNIKESGLDKCAQYWPEKERTQMQLENITITNSESFDLFPKSTQRIVGSKLRLDYNFGKAESRKITHYQWKDWPDRSVPKEIDVTIVDLFTQLHTKAPIVIHCSPGVGRSGIAILLDQFIGCLDSNISFPDVKDLCQRLRDHRAYMLQNEKQYLYIHRVLLHHFYSKYIEPHDEEEREDYGRFVRKYEKAMANY</sequence>
<dbReference type="SUPFAM" id="SSF50156">
    <property type="entry name" value="PDZ domain-like"/>
    <property type="match status" value="1"/>
</dbReference>
<evidence type="ECO:0000313" key="4">
    <source>
        <dbReference type="EMBL" id="CAJ0586721.1"/>
    </source>
</evidence>
<name>A0AA36DHN2_9BILA</name>
<feature type="domain" description="PDZ" evidence="3">
    <location>
        <begin position="6"/>
        <end position="65"/>
    </location>
</feature>
<dbReference type="PANTHER" id="PTHR46163">
    <property type="entry name" value="TYROSINE-PROTEIN PHOSPHATASE-RELATED"/>
    <property type="match status" value="1"/>
</dbReference>
<proteinExistence type="predicted"/>